<gene>
    <name evidence="1" type="ORF">GGR88_002324</name>
</gene>
<evidence type="ECO:0000313" key="2">
    <source>
        <dbReference type="Proteomes" id="UP000734218"/>
    </source>
</evidence>
<dbReference type="Pfam" id="PF12096">
    <property type="entry name" value="DUF3572"/>
    <property type="match status" value="1"/>
</dbReference>
<proteinExistence type="predicted"/>
<dbReference type="EMBL" id="JAATJE010000002">
    <property type="protein sequence ID" value="NJC34810.1"/>
    <property type="molecule type" value="Genomic_DNA"/>
</dbReference>
<evidence type="ECO:0008006" key="3">
    <source>
        <dbReference type="Google" id="ProtNLM"/>
    </source>
</evidence>
<evidence type="ECO:0000313" key="1">
    <source>
        <dbReference type="EMBL" id="NJC34810.1"/>
    </source>
</evidence>
<dbReference type="InterPro" id="IPR021955">
    <property type="entry name" value="DUF3572"/>
</dbReference>
<dbReference type="Proteomes" id="UP000734218">
    <property type="component" value="Unassembled WGS sequence"/>
</dbReference>
<protein>
    <recommendedName>
        <fullName evidence="3">DUF3572 family protein</fullName>
    </recommendedName>
</protein>
<comment type="caution">
    <text evidence="1">The sequence shown here is derived from an EMBL/GenBank/DDBJ whole genome shotgun (WGS) entry which is preliminary data.</text>
</comment>
<reference evidence="1 2" key="1">
    <citation type="submission" date="2020-03" db="EMBL/GenBank/DDBJ databases">
        <title>Genomic Encyclopedia of Type Strains, Phase IV (KMG-IV): sequencing the most valuable type-strain genomes for metagenomic binning, comparative biology and taxonomic classification.</title>
        <authorList>
            <person name="Goeker M."/>
        </authorList>
    </citation>
    <scope>NUCLEOTIDE SEQUENCE [LARGE SCALE GENOMIC DNA]</scope>
    <source>
        <strain evidence="1 2">DSM 27651</strain>
    </source>
</reference>
<keyword evidence="2" id="KW-1185">Reference proteome</keyword>
<accession>A0ABX0XNF7</accession>
<organism evidence="1 2">
    <name type="scientific">Sphingomonas jejuensis</name>
    <dbReference type="NCBI Taxonomy" id="904715"/>
    <lineage>
        <taxon>Bacteria</taxon>
        <taxon>Pseudomonadati</taxon>
        <taxon>Pseudomonadota</taxon>
        <taxon>Alphaproteobacteria</taxon>
        <taxon>Sphingomonadales</taxon>
        <taxon>Sphingomonadaceae</taxon>
        <taxon>Sphingomonas</taxon>
    </lineage>
</organism>
<sequence>MALGWTLSDDERASRLLALTGLDPADLRSRLEDDAVLAAILRFLETHEPDLIACADAIDVPPADLVASREALER</sequence>
<name>A0ABX0XNF7_9SPHN</name>